<feature type="chain" id="PRO_5014999510" description="SLH domain-containing protein" evidence="1">
    <location>
        <begin position="33"/>
        <end position="339"/>
    </location>
</feature>
<gene>
    <name evidence="3" type="ORF">COY37_10525</name>
</gene>
<dbReference type="AlphaFoldDB" id="A0A2M7T5F7"/>
<reference evidence="4" key="1">
    <citation type="submission" date="2017-09" db="EMBL/GenBank/DDBJ databases">
        <title>Depth-based differentiation of microbial function through sediment-hosted aquifers and enrichment of novel symbionts in the deep terrestrial subsurface.</title>
        <authorList>
            <person name="Probst A.J."/>
            <person name="Ladd B."/>
            <person name="Jarett J.K."/>
            <person name="Geller-Mcgrath D.E."/>
            <person name="Sieber C.M.K."/>
            <person name="Emerson J.B."/>
            <person name="Anantharaman K."/>
            <person name="Thomas B.C."/>
            <person name="Malmstrom R."/>
            <person name="Stieglmeier M."/>
            <person name="Klingl A."/>
            <person name="Woyke T."/>
            <person name="Ryan C.M."/>
            <person name="Banfield J.F."/>
        </authorList>
    </citation>
    <scope>NUCLEOTIDE SEQUENCE [LARGE SCALE GENOMIC DNA]</scope>
</reference>
<feature type="domain" description="SLH" evidence="2">
    <location>
        <begin position="284"/>
        <end position="339"/>
    </location>
</feature>
<comment type="caution">
    <text evidence="3">The sequence shown here is derived from an EMBL/GenBank/DDBJ whole genome shotgun (WGS) entry which is preliminary data.</text>
</comment>
<evidence type="ECO:0000259" key="2">
    <source>
        <dbReference type="PROSITE" id="PS51272"/>
    </source>
</evidence>
<evidence type="ECO:0000313" key="3">
    <source>
        <dbReference type="EMBL" id="PIZ35340.1"/>
    </source>
</evidence>
<accession>A0A2M7T5F7</accession>
<dbReference type="PANTHER" id="PTHR31157">
    <property type="entry name" value="SCP DOMAIN-CONTAINING PROTEIN"/>
    <property type="match status" value="1"/>
</dbReference>
<dbReference type="InterPro" id="IPR035940">
    <property type="entry name" value="CAP_sf"/>
</dbReference>
<dbReference type="RefSeq" id="WP_286678879.1">
    <property type="nucleotide sequence ID" value="NZ_MNXI01000110.1"/>
</dbReference>
<sequence length="339" mass="36967">MKRANSRKTIAVFTAALLAVLVLLAVAPLAQAASYEEIKLVKLINGYRATRGISELVLLDKLSNAAHSHSADMAADNYFSHDSQNGANFADRIKATGYSANTSLGENIAAGMWKAADVFNAWKQSPGHNSIMLGKDYKAIGVSRVLGPESDYQWYWTADFGGVVDSSAKIAQVSESGNWAYGYIQWLVKQKALSGYPDGTFRPDNPITRAEFSALIVKALDIPINGTKVFKDTKRHWAKAYISTLANRGYINGYADGSFRPDSLITRAEMVKVISKTGGLKLTTNNQSFSDIAGHWAKSYILIASSNNIISGYPNGKFRPNTICLRADAAACMYRLLSR</sequence>
<evidence type="ECO:0000256" key="1">
    <source>
        <dbReference type="SAM" id="SignalP"/>
    </source>
</evidence>
<feature type="signal peptide" evidence="1">
    <location>
        <begin position="1"/>
        <end position="32"/>
    </location>
</feature>
<dbReference type="Proteomes" id="UP000230956">
    <property type="component" value="Unassembled WGS sequence"/>
</dbReference>
<proteinExistence type="predicted"/>
<keyword evidence="1" id="KW-0732">Signal</keyword>
<organism evidence="3 4">
    <name type="scientific">Candidatus Aquicultor secundus</name>
    <dbReference type="NCBI Taxonomy" id="1973895"/>
    <lineage>
        <taxon>Bacteria</taxon>
        <taxon>Bacillati</taxon>
        <taxon>Actinomycetota</taxon>
        <taxon>Candidatus Aquicultoria</taxon>
        <taxon>Candidatus Aquicultorales</taxon>
        <taxon>Candidatus Aquicultoraceae</taxon>
        <taxon>Candidatus Aquicultor</taxon>
    </lineage>
</organism>
<feature type="domain" description="SLH" evidence="2">
    <location>
        <begin position="231"/>
        <end position="283"/>
    </location>
</feature>
<protein>
    <recommendedName>
        <fullName evidence="2">SLH domain-containing protein</fullName>
    </recommendedName>
</protein>
<dbReference type="InterPro" id="IPR001119">
    <property type="entry name" value="SLH_dom"/>
</dbReference>
<dbReference type="CDD" id="cd05379">
    <property type="entry name" value="CAP_bacterial"/>
    <property type="match status" value="1"/>
</dbReference>
<dbReference type="EMBL" id="PFNG01000245">
    <property type="protein sequence ID" value="PIZ35340.1"/>
    <property type="molecule type" value="Genomic_DNA"/>
</dbReference>
<dbReference type="PROSITE" id="PS51272">
    <property type="entry name" value="SLH"/>
    <property type="match status" value="3"/>
</dbReference>
<dbReference type="Pfam" id="PF00395">
    <property type="entry name" value="SLH"/>
    <property type="match status" value="3"/>
</dbReference>
<feature type="domain" description="SLH" evidence="2">
    <location>
        <begin position="167"/>
        <end position="230"/>
    </location>
</feature>
<dbReference type="SUPFAM" id="SSF55797">
    <property type="entry name" value="PR-1-like"/>
    <property type="match status" value="1"/>
</dbReference>
<dbReference type="InterPro" id="IPR014044">
    <property type="entry name" value="CAP_dom"/>
</dbReference>
<dbReference type="Gene3D" id="3.40.33.10">
    <property type="entry name" value="CAP"/>
    <property type="match status" value="1"/>
</dbReference>
<evidence type="ECO:0000313" key="4">
    <source>
        <dbReference type="Proteomes" id="UP000230956"/>
    </source>
</evidence>
<name>A0A2M7T5F7_9ACTN</name>
<dbReference type="Pfam" id="PF00188">
    <property type="entry name" value="CAP"/>
    <property type="match status" value="1"/>
</dbReference>
<dbReference type="PANTHER" id="PTHR31157:SF1">
    <property type="entry name" value="SCP DOMAIN-CONTAINING PROTEIN"/>
    <property type="match status" value="1"/>
</dbReference>